<keyword evidence="2" id="KW-1185">Reference proteome</keyword>
<protein>
    <submittedName>
        <fullName evidence="1">Serine protease</fullName>
    </submittedName>
</protein>
<dbReference type="PANTHER" id="PTHR22939:SF129">
    <property type="entry name" value="SERINE PROTEASE HTRA2, MITOCHONDRIAL"/>
    <property type="match status" value="1"/>
</dbReference>
<dbReference type="Proteomes" id="UP000438699">
    <property type="component" value="Unassembled WGS sequence"/>
</dbReference>
<dbReference type="PRINTS" id="PR00834">
    <property type="entry name" value="PROTEASES2C"/>
</dbReference>
<evidence type="ECO:0000313" key="1">
    <source>
        <dbReference type="EMBL" id="KAB1441157.1"/>
    </source>
</evidence>
<dbReference type="Pfam" id="PF13365">
    <property type="entry name" value="Trypsin_2"/>
    <property type="match status" value="1"/>
</dbReference>
<dbReference type="GO" id="GO:0006508">
    <property type="term" value="P:proteolysis"/>
    <property type="evidence" value="ECO:0007669"/>
    <property type="project" value="UniProtKB-KW"/>
</dbReference>
<dbReference type="InterPro" id="IPR001940">
    <property type="entry name" value="Peptidase_S1C"/>
</dbReference>
<accession>A0A6N6N0C0</accession>
<dbReference type="Gene3D" id="2.40.10.120">
    <property type="match status" value="1"/>
</dbReference>
<gene>
    <name evidence="1" type="ORF">F8A88_12045</name>
</gene>
<keyword evidence="1" id="KW-0378">Hydrolase</keyword>
<proteinExistence type="predicted"/>
<name>A0A6N6N0C0_9BACT</name>
<evidence type="ECO:0000313" key="2">
    <source>
        <dbReference type="Proteomes" id="UP000438699"/>
    </source>
</evidence>
<dbReference type="EMBL" id="WAIE01000005">
    <property type="protein sequence ID" value="KAB1441157.1"/>
    <property type="molecule type" value="Genomic_DNA"/>
</dbReference>
<dbReference type="AlphaFoldDB" id="A0A6N6N0C0"/>
<organism evidence="1 2">
    <name type="scientific">Pseudodesulfovibrio senegalensis</name>
    <dbReference type="NCBI Taxonomy" id="1721087"/>
    <lineage>
        <taxon>Bacteria</taxon>
        <taxon>Pseudomonadati</taxon>
        <taxon>Thermodesulfobacteriota</taxon>
        <taxon>Desulfovibrionia</taxon>
        <taxon>Desulfovibrionales</taxon>
        <taxon>Desulfovibrionaceae</taxon>
    </lineage>
</organism>
<sequence length="706" mass="77873">MLCWTCCSCALSDSVDLFPGPATPVCTMNVFLEHGQADQAVVVYRNNMAWFRQHAQDPEVCAAVKCLGVAQYARHAHDVDDALRSLRSCSRPAEVVAWTETRESLQSARSLHADLVALPPFADPQYRPAQLVDLRLAVGAVEQQYKNKSLCLFMRHAFDETASFFVRYPLNISPEEFFATYHESVIEWINGLCLKDVLRMQKQYGQWLPKVCRSRLAARVFALDHDPTMCPGLQGWMHSFGLVRDMGLADSIVPELRVAFVHATSPVAFARKMIAFPVAVRKDMNVISVVADDERPYADAGVRDADVVVAVAVLLSRCGRFVENCEGREYVNGMQVRTMTSDDFGAARKKVLGDWEAGSTGDGGIEGYHLLERAEDWFFGEDTKEAADEKGDKGVWFRVCDVECDKTATVQYCVYDRASHRIFTDYADIRSLSGFQVACKKKVQAASDFLVLPHGTVDQKTVVDFETEPVEMPLSMLFADAVADMTKWRHADLTDMERVMNASMPVTVEPEQYDVLLPADKRFASIIQVEAGRRKGSGFYIDENLVLTSLRVVSGREMAAVWLRDGSKVQGTVVARDARAGLALVRVQRRGVPVRLRQGQSLPAGERVMACGYARKGGPTALPGVIGAVRKYCVGEQGAGAARVVQTDCPFKAEAIGGPLFLGNEVIGITCNAQSDAENGLSLAVHYSEIIDFIRHAGFDYVTGGE</sequence>
<dbReference type="GO" id="GO:0004252">
    <property type="term" value="F:serine-type endopeptidase activity"/>
    <property type="evidence" value="ECO:0007669"/>
    <property type="project" value="InterPro"/>
</dbReference>
<comment type="caution">
    <text evidence="1">The sequence shown here is derived from an EMBL/GenBank/DDBJ whole genome shotgun (WGS) entry which is preliminary data.</text>
</comment>
<reference evidence="1 2" key="1">
    <citation type="journal article" date="2017" name="Int. J. Syst. Evol. Microbiol.">
        <title>Desulfovibrio senegalensis sp. nov., a mesophilic sulfate reducer isolated from marine sediment.</title>
        <authorList>
            <person name="Thioye A."/>
            <person name="Gam Z.B.A."/>
            <person name="Mbengue M."/>
            <person name="Cayol J.L."/>
            <person name="Joseph-Bartoli M."/>
            <person name="Toure-Kane C."/>
            <person name="Labat M."/>
        </authorList>
    </citation>
    <scope>NUCLEOTIDE SEQUENCE [LARGE SCALE GENOMIC DNA]</scope>
    <source>
        <strain evidence="1 2">DSM 101509</strain>
    </source>
</reference>
<keyword evidence="1" id="KW-0645">Protease</keyword>
<dbReference type="InterPro" id="IPR009003">
    <property type="entry name" value="Peptidase_S1_PA"/>
</dbReference>
<dbReference type="PANTHER" id="PTHR22939">
    <property type="entry name" value="SERINE PROTEASE FAMILY S1C HTRA-RELATED"/>
    <property type="match status" value="1"/>
</dbReference>
<dbReference type="SUPFAM" id="SSF50494">
    <property type="entry name" value="Trypsin-like serine proteases"/>
    <property type="match status" value="1"/>
</dbReference>